<comment type="caution">
    <text evidence="2">The sequence shown here is derived from an EMBL/GenBank/DDBJ whole genome shotgun (WGS) entry which is preliminary data.</text>
</comment>
<dbReference type="Pfam" id="PF20060">
    <property type="entry name" value="DUF6459"/>
    <property type="match status" value="1"/>
</dbReference>
<dbReference type="AlphaFoldDB" id="A0A3N1D929"/>
<dbReference type="EMBL" id="RJKE01000001">
    <property type="protein sequence ID" value="ROO89969.1"/>
    <property type="molecule type" value="Genomic_DNA"/>
</dbReference>
<feature type="region of interest" description="Disordered" evidence="1">
    <location>
        <begin position="12"/>
        <end position="31"/>
    </location>
</feature>
<sequence length="144" mass="15769">MGRVRVLRLVPAAADDDSGPDEPRTEGSLALKDYPCESDGLDEAAERVIWVAAEVFAGLRPFPQLARLSTIELAEVLPRQRHPAGRARATVPRIRNRRIQRPGPGVAEVSATVVIGGRIQPVAVRLVRRRGAWRCAAVETAVHW</sequence>
<dbReference type="RefSeq" id="WP_123668983.1">
    <property type="nucleotide sequence ID" value="NZ_RJKE01000001.1"/>
</dbReference>
<dbReference type="Proteomes" id="UP000272400">
    <property type="component" value="Unassembled WGS sequence"/>
</dbReference>
<reference evidence="2 3" key="1">
    <citation type="submission" date="2018-11" db="EMBL/GenBank/DDBJ databases">
        <title>Sequencing the genomes of 1000 actinobacteria strains.</title>
        <authorList>
            <person name="Klenk H.-P."/>
        </authorList>
    </citation>
    <scope>NUCLEOTIDE SEQUENCE [LARGE SCALE GENOMIC DNA]</scope>
    <source>
        <strain evidence="2 3">DSM 44254</strain>
    </source>
</reference>
<keyword evidence="3" id="KW-1185">Reference proteome</keyword>
<accession>A0A3N1D929</accession>
<name>A0A3N1D929_9ACTN</name>
<dbReference type="InterPro" id="IPR045596">
    <property type="entry name" value="DUF6459"/>
</dbReference>
<proteinExistence type="predicted"/>
<protein>
    <submittedName>
        <fullName evidence="2">Uncharacterized protein</fullName>
    </submittedName>
</protein>
<dbReference type="OrthoDB" id="3483459at2"/>
<evidence type="ECO:0000313" key="2">
    <source>
        <dbReference type="EMBL" id="ROO89969.1"/>
    </source>
</evidence>
<evidence type="ECO:0000256" key="1">
    <source>
        <dbReference type="SAM" id="MobiDB-lite"/>
    </source>
</evidence>
<organism evidence="2 3">
    <name type="scientific">Actinocorallia herbida</name>
    <dbReference type="NCBI Taxonomy" id="58109"/>
    <lineage>
        <taxon>Bacteria</taxon>
        <taxon>Bacillati</taxon>
        <taxon>Actinomycetota</taxon>
        <taxon>Actinomycetes</taxon>
        <taxon>Streptosporangiales</taxon>
        <taxon>Thermomonosporaceae</taxon>
        <taxon>Actinocorallia</taxon>
    </lineage>
</organism>
<evidence type="ECO:0000313" key="3">
    <source>
        <dbReference type="Proteomes" id="UP000272400"/>
    </source>
</evidence>
<gene>
    <name evidence="2" type="ORF">EDD29_7681</name>
</gene>